<dbReference type="EMBL" id="IACK01048429">
    <property type="protein sequence ID" value="LAA74008.1"/>
    <property type="molecule type" value="Transcribed_RNA"/>
</dbReference>
<sequence>MIQQLQVKEGKLQYNMEKKKGIVQEFFKELYKQEEVTDEKINHYLKGETMSVLMEEERVMLNRDITLEELRKAIKKPKKTIKCQEQTDYRGTSIKVYEKQLI</sequence>
<reference evidence="1" key="1">
    <citation type="submission" date="2017-07" db="EMBL/GenBank/DDBJ databases">
        <authorList>
            <person name="Mikheyev A."/>
            <person name="Grau M."/>
        </authorList>
    </citation>
    <scope>NUCLEOTIDE SEQUENCE</scope>
    <source>
        <tissue evidence="1">Venom_gland</tissue>
    </source>
</reference>
<protein>
    <submittedName>
        <fullName evidence="1">Uncharacterized protein</fullName>
    </submittedName>
</protein>
<reference evidence="1" key="2">
    <citation type="submission" date="2017-11" db="EMBL/GenBank/DDBJ databases">
        <title>Coralsnake Venomics: Analyses of Venom Gland Transcriptomes and Proteomes of Six Brazilian Taxa.</title>
        <authorList>
            <person name="Aird S.D."/>
            <person name="Jorge da Silva N."/>
            <person name="Qiu L."/>
            <person name="Villar-Briones A."/>
            <person name="Aparecida-Saddi V."/>
            <person name="Campos-Telles M.P."/>
            <person name="Grau M."/>
            <person name="Mikheyev A.S."/>
        </authorList>
    </citation>
    <scope>NUCLEOTIDE SEQUENCE</scope>
    <source>
        <tissue evidence="1">Venom_gland</tissue>
    </source>
</reference>
<evidence type="ECO:0000313" key="1">
    <source>
        <dbReference type="EMBL" id="LAA74008.1"/>
    </source>
</evidence>
<dbReference type="AlphaFoldDB" id="A0A2D4HPZ2"/>
<proteinExistence type="predicted"/>
<accession>A0A2D4HPZ2</accession>
<name>A0A2D4HPZ2_MICLE</name>
<organism evidence="1">
    <name type="scientific">Micrurus lemniscatus lemniscatus</name>
    <dbReference type="NCBI Taxonomy" id="129467"/>
    <lineage>
        <taxon>Eukaryota</taxon>
        <taxon>Metazoa</taxon>
        <taxon>Chordata</taxon>
        <taxon>Craniata</taxon>
        <taxon>Vertebrata</taxon>
        <taxon>Euteleostomi</taxon>
        <taxon>Lepidosauria</taxon>
        <taxon>Squamata</taxon>
        <taxon>Bifurcata</taxon>
        <taxon>Unidentata</taxon>
        <taxon>Episquamata</taxon>
        <taxon>Toxicofera</taxon>
        <taxon>Serpentes</taxon>
        <taxon>Colubroidea</taxon>
        <taxon>Elapidae</taxon>
        <taxon>Elapinae</taxon>
        <taxon>Micrurus</taxon>
    </lineage>
</organism>